<keyword evidence="4 7" id="KW-0812">Transmembrane</keyword>
<name>A0A0M2STE2_9BACI</name>
<dbReference type="InterPro" id="IPR050366">
    <property type="entry name" value="BP-dependent_transpt_permease"/>
</dbReference>
<keyword evidence="10" id="KW-1185">Reference proteome</keyword>
<dbReference type="SUPFAM" id="SSF161098">
    <property type="entry name" value="MetI-like"/>
    <property type="match status" value="1"/>
</dbReference>
<dbReference type="InterPro" id="IPR035906">
    <property type="entry name" value="MetI-like_sf"/>
</dbReference>
<dbReference type="Pfam" id="PF00528">
    <property type="entry name" value="BPD_transp_1"/>
    <property type="match status" value="1"/>
</dbReference>
<dbReference type="RefSeq" id="WP_046524486.1">
    <property type="nucleotide sequence ID" value="NZ_LAYY01000015.1"/>
</dbReference>
<comment type="subcellular location">
    <subcellularLocation>
        <location evidence="1 7">Cell membrane</location>
        <topology evidence="1 7">Multi-pass membrane protein</topology>
    </subcellularLocation>
</comment>
<keyword evidence="6 7" id="KW-0472">Membrane</keyword>
<evidence type="ECO:0000256" key="7">
    <source>
        <dbReference type="RuleBase" id="RU363032"/>
    </source>
</evidence>
<evidence type="ECO:0000313" key="9">
    <source>
        <dbReference type="EMBL" id="KKK37393.1"/>
    </source>
</evidence>
<keyword evidence="3" id="KW-1003">Cell membrane</keyword>
<evidence type="ECO:0000256" key="3">
    <source>
        <dbReference type="ARBA" id="ARBA00022475"/>
    </source>
</evidence>
<feature type="transmembrane region" description="Helical" evidence="7">
    <location>
        <begin position="15"/>
        <end position="37"/>
    </location>
</feature>
<comment type="similarity">
    <text evidence="7">Belongs to the binding-protein-dependent transport system permease family.</text>
</comment>
<evidence type="ECO:0000256" key="6">
    <source>
        <dbReference type="ARBA" id="ARBA00023136"/>
    </source>
</evidence>
<feature type="transmembrane region" description="Helical" evidence="7">
    <location>
        <begin position="78"/>
        <end position="104"/>
    </location>
</feature>
<evidence type="ECO:0000256" key="2">
    <source>
        <dbReference type="ARBA" id="ARBA00022448"/>
    </source>
</evidence>
<proteinExistence type="inferred from homology"/>
<feature type="transmembrane region" description="Helical" evidence="7">
    <location>
        <begin position="240"/>
        <end position="265"/>
    </location>
</feature>
<evidence type="ECO:0000256" key="4">
    <source>
        <dbReference type="ARBA" id="ARBA00022692"/>
    </source>
</evidence>
<dbReference type="InterPro" id="IPR025966">
    <property type="entry name" value="OppC_N"/>
</dbReference>
<dbReference type="GO" id="GO:0005886">
    <property type="term" value="C:plasma membrane"/>
    <property type="evidence" value="ECO:0007669"/>
    <property type="project" value="UniProtKB-SubCell"/>
</dbReference>
<dbReference type="InterPro" id="IPR000515">
    <property type="entry name" value="MetI-like"/>
</dbReference>
<dbReference type="Gene3D" id="1.10.3720.10">
    <property type="entry name" value="MetI-like"/>
    <property type="match status" value="1"/>
</dbReference>
<keyword evidence="2 7" id="KW-0813">Transport</keyword>
<sequence>MQFRLMLQRLFHEKLAFVSMIYLLLLVFLSLFASWIVPFDPNEQDLSKVMLPPDGTNWFGTDELGRDVFSRVLMGAQAAIQAGLVAILIPLVIGVPLGIISGYLGGIVDDIFMRIVDAILSFPAILLALGITGALGVSLWNAMIAIGIIFTPQFARLARGQTLQVRREPYVEAAKISGAGPLWIMMKHILPNILSPIIVQASFSFSLAILVEASLSFLGMGAQSPQVSWGGMLQQAYSMIFVNPLMMLFPGIAILISVLAGNFFGDGLRVAFDPKMKRT</sequence>
<keyword evidence="5 7" id="KW-1133">Transmembrane helix</keyword>
<dbReference type="PANTHER" id="PTHR43386">
    <property type="entry name" value="OLIGOPEPTIDE TRANSPORT SYSTEM PERMEASE PROTEIN APPC"/>
    <property type="match status" value="1"/>
</dbReference>
<protein>
    <submittedName>
        <fullName evidence="9">Diguanylate cyclase</fullName>
    </submittedName>
</protein>
<dbReference type="OrthoDB" id="9797472at2"/>
<evidence type="ECO:0000256" key="5">
    <source>
        <dbReference type="ARBA" id="ARBA00022989"/>
    </source>
</evidence>
<feature type="transmembrane region" description="Helical" evidence="7">
    <location>
        <begin position="111"/>
        <end position="131"/>
    </location>
</feature>
<dbReference type="GO" id="GO:0055085">
    <property type="term" value="P:transmembrane transport"/>
    <property type="evidence" value="ECO:0007669"/>
    <property type="project" value="InterPro"/>
</dbReference>
<organism evidence="9 10">
    <name type="scientific">Mesobacillus campisalis</name>
    <dbReference type="NCBI Taxonomy" id="1408103"/>
    <lineage>
        <taxon>Bacteria</taxon>
        <taxon>Bacillati</taxon>
        <taxon>Bacillota</taxon>
        <taxon>Bacilli</taxon>
        <taxon>Bacillales</taxon>
        <taxon>Bacillaceae</taxon>
        <taxon>Mesobacillus</taxon>
    </lineage>
</organism>
<reference evidence="9 10" key="1">
    <citation type="submission" date="2015-04" db="EMBL/GenBank/DDBJ databases">
        <title>Taxonomic description and genome sequence of Bacillus campisalis sp. nov., a novel member of the genus Bacillus isolated from solar saltern.</title>
        <authorList>
            <person name="Mathan Kumar R."/>
            <person name="Kaur G."/>
            <person name="Kumar A."/>
            <person name="Singh N.K."/>
            <person name="Kaur N."/>
            <person name="Kumar N."/>
            <person name="Mayilraj S."/>
        </authorList>
    </citation>
    <scope>NUCLEOTIDE SEQUENCE [LARGE SCALE GENOMIC DNA]</scope>
    <source>
        <strain evidence="9 10">SA2-6</strain>
    </source>
</reference>
<feature type="transmembrane region" description="Helical" evidence="7">
    <location>
        <begin position="193"/>
        <end position="220"/>
    </location>
</feature>
<gene>
    <name evidence="9" type="ORF">WQ57_14415</name>
</gene>
<dbReference type="EMBL" id="LAYY01000015">
    <property type="protein sequence ID" value="KKK37393.1"/>
    <property type="molecule type" value="Genomic_DNA"/>
</dbReference>
<evidence type="ECO:0000313" key="10">
    <source>
        <dbReference type="Proteomes" id="UP000034166"/>
    </source>
</evidence>
<dbReference type="CDD" id="cd06261">
    <property type="entry name" value="TM_PBP2"/>
    <property type="match status" value="1"/>
</dbReference>
<dbReference type="Proteomes" id="UP000034166">
    <property type="component" value="Unassembled WGS sequence"/>
</dbReference>
<evidence type="ECO:0000259" key="8">
    <source>
        <dbReference type="PROSITE" id="PS50928"/>
    </source>
</evidence>
<dbReference type="PROSITE" id="PS50928">
    <property type="entry name" value="ABC_TM1"/>
    <property type="match status" value="1"/>
</dbReference>
<dbReference type="PATRIC" id="fig|1408103.3.peg.3242"/>
<accession>A0A0M2STE2</accession>
<dbReference type="PANTHER" id="PTHR43386:SF25">
    <property type="entry name" value="PEPTIDE ABC TRANSPORTER PERMEASE PROTEIN"/>
    <property type="match status" value="1"/>
</dbReference>
<feature type="domain" description="ABC transmembrane type-1" evidence="8">
    <location>
        <begin position="76"/>
        <end position="260"/>
    </location>
</feature>
<dbReference type="Pfam" id="PF12911">
    <property type="entry name" value="OppC_N"/>
    <property type="match status" value="1"/>
</dbReference>
<evidence type="ECO:0000256" key="1">
    <source>
        <dbReference type="ARBA" id="ARBA00004651"/>
    </source>
</evidence>
<dbReference type="AlphaFoldDB" id="A0A0M2STE2"/>
<comment type="caution">
    <text evidence="9">The sequence shown here is derived from an EMBL/GenBank/DDBJ whole genome shotgun (WGS) entry which is preliminary data.</text>
</comment>